<dbReference type="EMBL" id="JBHFEH010000051">
    <property type="protein sequence ID" value="KAL2050194.1"/>
    <property type="molecule type" value="Genomic_DNA"/>
</dbReference>
<evidence type="ECO:0000313" key="3">
    <source>
        <dbReference type="Proteomes" id="UP001590951"/>
    </source>
</evidence>
<evidence type="ECO:0000313" key="2">
    <source>
        <dbReference type="EMBL" id="KAL2050194.1"/>
    </source>
</evidence>
<sequence length="160" mass="19009">MKLFKRLLYVSRGKQAVVSAPKHSVRSKEVCLDVREELLDKRERRLREQESEYHAAISKMARLDLRESRLLLRERDLQDKENAKRERLDQVEQIDQLESKIRIYDTRNSEEEIEVLKRRVVTDSTTVDDQTCLIESLQSEIKDLKQSRIDDAGQIEGWIR</sequence>
<dbReference type="Proteomes" id="UP001590951">
    <property type="component" value="Unassembled WGS sequence"/>
</dbReference>
<proteinExistence type="predicted"/>
<protein>
    <submittedName>
        <fullName evidence="2">Uncharacterized protein</fullName>
    </submittedName>
</protein>
<organism evidence="2 3">
    <name type="scientific">Lepraria finkii</name>
    <dbReference type="NCBI Taxonomy" id="1340010"/>
    <lineage>
        <taxon>Eukaryota</taxon>
        <taxon>Fungi</taxon>
        <taxon>Dikarya</taxon>
        <taxon>Ascomycota</taxon>
        <taxon>Pezizomycotina</taxon>
        <taxon>Lecanoromycetes</taxon>
        <taxon>OSLEUM clade</taxon>
        <taxon>Lecanoromycetidae</taxon>
        <taxon>Lecanorales</taxon>
        <taxon>Lecanorineae</taxon>
        <taxon>Stereocaulaceae</taxon>
        <taxon>Lepraria</taxon>
    </lineage>
</organism>
<keyword evidence="3" id="KW-1185">Reference proteome</keyword>
<name>A0ABR4AZY7_9LECA</name>
<evidence type="ECO:0000256" key="1">
    <source>
        <dbReference type="SAM" id="Coils"/>
    </source>
</evidence>
<keyword evidence="1" id="KW-0175">Coiled coil</keyword>
<comment type="caution">
    <text evidence="2">The sequence shown here is derived from an EMBL/GenBank/DDBJ whole genome shotgun (WGS) entry which is preliminary data.</text>
</comment>
<accession>A0ABR4AZY7</accession>
<gene>
    <name evidence="2" type="ORF">ABVK25_009555</name>
</gene>
<reference evidence="2 3" key="1">
    <citation type="submission" date="2024-09" db="EMBL/GenBank/DDBJ databases">
        <title>Rethinking Asexuality: The Enigmatic Case of Functional Sexual Genes in Lepraria (Stereocaulaceae).</title>
        <authorList>
            <person name="Doellman M."/>
            <person name="Sun Y."/>
            <person name="Barcenas-Pena A."/>
            <person name="Lumbsch H.T."/>
            <person name="Grewe F."/>
        </authorList>
    </citation>
    <scope>NUCLEOTIDE SEQUENCE [LARGE SCALE GENOMIC DNA]</scope>
    <source>
        <strain evidence="2 3">Grewe 0041</strain>
    </source>
</reference>
<feature type="coiled-coil region" evidence="1">
    <location>
        <begin position="32"/>
        <end position="147"/>
    </location>
</feature>